<evidence type="ECO:0000313" key="1">
    <source>
        <dbReference type="EMBL" id="GFU33160.1"/>
    </source>
</evidence>
<proteinExistence type="predicted"/>
<dbReference type="EMBL" id="BMAW01034015">
    <property type="protein sequence ID" value="GFU33160.1"/>
    <property type="molecule type" value="Genomic_DNA"/>
</dbReference>
<dbReference type="Proteomes" id="UP000887013">
    <property type="component" value="Unassembled WGS sequence"/>
</dbReference>
<protein>
    <submittedName>
        <fullName evidence="1">Uncharacterized protein</fullName>
    </submittedName>
</protein>
<evidence type="ECO:0000313" key="2">
    <source>
        <dbReference type="Proteomes" id="UP000887013"/>
    </source>
</evidence>
<name>A0A8X6QRR1_NEPPI</name>
<keyword evidence="2" id="KW-1185">Reference proteome</keyword>
<organism evidence="1 2">
    <name type="scientific">Nephila pilipes</name>
    <name type="common">Giant wood spider</name>
    <name type="synonym">Nephila maculata</name>
    <dbReference type="NCBI Taxonomy" id="299642"/>
    <lineage>
        <taxon>Eukaryota</taxon>
        <taxon>Metazoa</taxon>
        <taxon>Ecdysozoa</taxon>
        <taxon>Arthropoda</taxon>
        <taxon>Chelicerata</taxon>
        <taxon>Arachnida</taxon>
        <taxon>Araneae</taxon>
        <taxon>Araneomorphae</taxon>
        <taxon>Entelegynae</taxon>
        <taxon>Araneoidea</taxon>
        <taxon>Nephilidae</taxon>
        <taxon>Nephila</taxon>
    </lineage>
</organism>
<dbReference type="AlphaFoldDB" id="A0A8X6QRR1"/>
<reference evidence="1" key="1">
    <citation type="submission" date="2020-08" db="EMBL/GenBank/DDBJ databases">
        <title>Multicomponent nature underlies the extraordinary mechanical properties of spider dragline silk.</title>
        <authorList>
            <person name="Kono N."/>
            <person name="Nakamura H."/>
            <person name="Mori M."/>
            <person name="Yoshida Y."/>
            <person name="Ohtoshi R."/>
            <person name="Malay A.D."/>
            <person name="Moran D.A.P."/>
            <person name="Tomita M."/>
            <person name="Numata K."/>
            <person name="Arakawa K."/>
        </authorList>
    </citation>
    <scope>NUCLEOTIDE SEQUENCE</scope>
</reference>
<accession>A0A8X6QRR1</accession>
<comment type="caution">
    <text evidence="1">The sequence shown here is derived from an EMBL/GenBank/DDBJ whole genome shotgun (WGS) entry which is preliminary data.</text>
</comment>
<gene>
    <name evidence="1" type="ORF">NPIL_512561</name>
</gene>
<sequence length="98" mass="10980">MQGTVKTVQLLRLKSIGNTFWSKESARDAQAVAEHLTRRSPGEAQEPQITSLKDSCCLMMKFGTSTLLIYFGEEPSIVYQCHSSMSQEDSVENPERLP</sequence>